<sequence>MDNPYQAPIDATTDLPPAAVASQPSFRLPRGSFVVWLMVYLYPLWLIGSFYMTWWIAWHLLGHRPRPSLDDPKSIGGILDFLYYVPGIFLVLMPILVPIGLASSFLFPINVQRKTRCVLGIALLVLYVTIGAFVFRTLCSDPNHVVRWWLD</sequence>
<keyword evidence="1" id="KW-0812">Transmembrane</keyword>
<reference evidence="2 3" key="1">
    <citation type="submission" date="2019-02" db="EMBL/GenBank/DDBJ databases">
        <title>Deep-cultivation of Planctomycetes and their phenomic and genomic characterization uncovers novel biology.</title>
        <authorList>
            <person name="Wiegand S."/>
            <person name="Jogler M."/>
            <person name="Boedeker C."/>
            <person name="Pinto D."/>
            <person name="Vollmers J."/>
            <person name="Rivas-Marin E."/>
            <person name="Kohn T."/>
            <person name="Peeters S.H."/>
            <person name="Heuer A."/>
            <person name="Rast P."/>
            <person name="Oberbeckmann S."/>
            <person name="Bunk B."/>
            <person name="Jeske O."/>
            <person name="Meyerdierks A."/>
            <person name="Storesund J.E."/>
            <person name="Kallscheuer N."/>
            <person name="Luecker S."/>
            <person name="Lage O.M."/>
            <person name="Pohl T."/>
            <person name="Merkel B.J."/>
            <person name="Hornburger P."/>
            <person name="Mueller R.-W."/>
            <person name="Bruemmer F."/>
            <person name="Labrenz M."/>
            <person name="Spormann A.M."/>
            <person name="Op Den Camp H."/>
            <person name="Overmann J."/>
            <person name="Amann R."/>
            <person name="Jetten M.S.M."/>
            <person name="Mascher T."/>
            <person name="Medema M.H."/>
            <person name="Devos D.P."/>
            <person name="Kaster A.-K."/>
            <person name="Ovreas L."/>
            <person name="Rohde M."/>
            <person name="Galperin M.Y."/>
            <person name="Jogler C."/>
        </authorList>
    </citation>
    <scope>NUCLEOTIDE SEQUENCE [LARGE SCALE GENOMIC DNA]</scope>
    <source>
        <strain evidence="2 3">Pan14r</strain>
    </source>
</reference>
<accession>A0A5C5YD70</accession>
<dbReference type="OrthoDB" id="9897471at2"/>
<feature type="transmembrane region" description="Helical" evidence="1">
    <location>
        <begin position="118"/>
        <end position="138"/>
    </location>
</feature>
<dbReference type="AlphaFoldDB" id="A0A5C5YD70"/>
<dbReference type="Proteomes" id="UP000317238">
    <property type="component" value="Unassembled WGS sequence"/>
</dbReference>
<keyword evidence="3" id="KW-1185">Reference proteome</keyword>
<gene>
    <name evidence="2" type="ORF">Pan14r_46150</name>
</gene>
<evidence type="ECO:0000256" key="1">
    <source>
        <dbReference type="SAM" id="Phobius"/>
    </source>
</evidence>
<keyword evidence="1" id="KW-0472">Membrane</keyword>
<protein>
    <submittedName>
        <fullName evidence="2">Uncharacterized protein</fullName>
    </submittedName>
</protein>
<evidence type="ECO:0000313" key="2">
    <source>
        <dbReference type="EMBL" id="TWT72295.1"/>
    </source>
</evidence>
<feature type="transmembrane region" description="Helical" evidence="1">
    <location>
        <begin position="33"/>
        <end position="61"/>
    </location>
</feature>
<dbReference type="RefSeq" id="WP_146440258.1">
    <property type="nucleotide sequence ID" value="NZ_SJPL01000001.1"/>
</dbReference>
<comment type="caution">
    <text evidence="2">The sequence shown here is derived from an EMBL/GenBank/DDBJ whole genome shotgun (WGS) entry which is preliminary data.</text>
</comment>
<proteinExistence type="predicted"/>
<evidence type="ECO:0000313" key="3">
    <source>
        <dbReference type="Proteomes" id="UP000317238"/>
    </source>
</evidence>
<dbReference type="EMBL" id="SJPL01000001">
    <property type="protein sequence ID" value="TWT72295.1"/>
    <property type="molecule type" value="Genomic_DNA"/>
</dbReference>
<feature type="transmembrane region" description="Helical" evidence="1">
    <location>
        <begin position="81"/>
        <end position="106"/>
    </location>
</feature>
<name>A0A5C5YD70_9PLAN</name>
<keyword evidence="1" id="KW-1133">Transmembrane helix</keyword>
<organism evidence="2 3">
    <name type="scientific">Crateriforma conspicua</name>
    <dbReference type="NCBI Taxonomy" id="2527996"/>
    <lineage>
        <taxon>Bacteria</taxon>
        <taxon>Pseudomonadati</taxon>
        <taxon>Planctomycetota</taxon>
        <taxon>Planctomycetia</taxon>
        <taxon>Planctomycetales</taxon>
        <taxon>Planctomycetaceae</taxon>
        <taxon>Crateriforma</taxon>
    </lineage>
</organism>